<comment type="similarity">
    <text evidence="1 3">Belongs to the DapA family.</text>
</comment>
<dbReference type="SUPFAM" id="SSF51569">
    <property type="entry name" value="Aldolase"/>
    <property type="match status" value="1"/>
</dbReference>
<dbReference type="InterPro" id="IPR002220">
    <property type="entry name" value="DapA-like"/>
</dbReference>
<evidence type="ECO:0000256" key="3">
    <source>
        <dbReference type="PIRNR" id="PIRNR001365"/>
    </source>
</evidence>
<reference evidence="5" key="1">
    <citation type="journal article" date="2019" name="Int. J. Syst. Evol. Microbiol.">
        <title>The Global Catalogue of Microorganisms (GCM) 10K type strain sequencing project: providing services to taxonomists for standard genome sequencing and annotation.</title>
        <authorList>
            <consortium name="The Broad Institute Genomics Platform"/>
            <consortium name="The Broad Institute Genome Sequencing Center for Infectious Disease"/>
            <person name="Wu L."/>
            <person name="Ma J."/>
        </authorList>
    </citation>
    <scope>NUCLEOTIDE SEQUENCE [LARGE SCALE GENOMIC DNA]</scope>
    <source>
        <strain evidence="5">CGMCC 4.7676</strain>
    </source>
</reference>
<keyword evidence="5" id="KW-1185">Reference proteome</keyword>
<evidence type="ECO:0000256" key="1">
    <source>
        <dbReference type="ARBA" id="ARBA00007592"/>
    </source>
</evidence>
<dbReference type="SMART" id="SM01130">
    <property type="entry name" value="DHDPS"/>
    <property type="match status" value="1"/>
</dbReference>
<accession>A0ABV7NXJ0</accession>
<dbReference type="PANTHER" id="PTHR12128:SF66">
    <property type="entry name" value="4-HYDROXY-2-OXOGLUTARATE ALDOLASE, MITOCHONDRIAL"/>
    <property type="match status" value="1"/>
</dbReference>
<dbReference type="PIRSF" id="PIRSF001365">
    <property type="entry name" value="DHDPS"/>
    <property type="match status" value="1"/>
</dbReference>
<dbReference type="PRINTS" id="PR00146">
    <property type="entry name" value="DHPICSNTHASE"/>
</dbReference>
<evidence type="ECO:0000256" key="2">
    <source>
        <dbReference type="ARBA" id="ARBA00023239"/>
    </source>
</evidence>
<comment type="caution">
    <text evidence="4">The sequence shown here is derived from an EMBL/GenBank/DDBJ whole genome shotgun (WGS) entry which is preliminary data.</text>
</comment>
<dbReference type="Pfam" id="PF00701">
    <property type="entry name" value="DHDPS"/>
    <property type="match status" value="1"/>
</dbReference>
<sequence length="304" mass="31686">MADTVAQLDVRGVYNILATPFTEIGDVDVASIRSLVEGVLASGVDGLTVLGVAGEAHKLTVEERSLVAEEVIKVTNGRVPVIVGASYNDLSVAVTAIRDAANGGAAGVMVAPPKGSTAGSELTEYYRRIADDGGLPIVLQDYPAATGVSLTPEEMADLLAAVPQITTIKLESLPTPVRIAKTLGLVPQGTAIVGGMGGMYLLDELRHGAAGTMTGFSYSEALRDIYGAWRDGNVDVAKSTYAKYLRLLVFEGQVGVGLAIRKELLRRRGFIAHAGLRSPGDQLDDLTAADLTELLADLGLSPNG</sequence>
<evidence type="ECO:0000313" key="4">
    <source>
        <dbReference type="EMBL" id="MFC3450494.1"/>
    </source>
</evidence>
<dbReference type="RefSeq" id="WP_378239217.1">
    <property type="nucleotide sequence ID" value="NZ_JBHRWK010000018.1"/>
</dbReference>
<proteinExistence type="inferred from homology"/>
<keyword evidence="2 3" id="KW-0456">Lyase</keyword>
<dbReference type="EMBL" id="JBHRWK010000018">
    <property type="protein sequence ID" value="MFC3450494.1"/>
    <property type="molecule type" value="Genomic_DNA"/>
</dbReference>
<dbReference type="InterPro" id="IPR013785">
    <property type="entry name" value="Aldolase_TIM"/>
</dbReference>
<gene>
    <name evidence="4" type="ORF">ACFOSH_13730</name>
</gene>
<dbReference type="CDD" id="cd00408">
    <property type="entry name" value="DHDPS-like"/>
    <property type="match status" value="1"/>
</dbReference>
<name>A0ABV7NXJ0_9PSEU</name>
<protein>
    <submittedName>
        <fullName evidence="4">Dihydrodipicolinate synthase family protein</fullName>
    </submittedName>
</protein>
<organism evidence="4 5">
    <name type="scientific">Amycolatopsis speibonae</name>
    <dbReference type="NCBI Taxonomy" id="1450224"/>
    <lineage>
        <taxon>Bacteria</taxon>
        <taxon>Bacillati</taxon>
        <taxon>Actinomycetota</taxon>
        <taxon>Actinomycetes</taxon>
        <taxon>Pseudonocardiales</taxon>
        <taxon>Pseudonocardiaceae</taxon>
        <taxon>Amycolatopsis</taxon>
    </lineage>
</organism>
<dbReference type="Proteomes" id="UP001595645">
    <property type="component" value="Unassembled WGS sequence"/>
</dbReference>
<dbReference type="Gene3D" id="3.20.20.70">
    <property type="entry name" value="Aldolase class I"/>
    <property type="match status" value="1"/>
</dbReference>
<evidence type="ECO:0000313" key="5">
    <source>
        <dbReference type="Proteomes" id="UP001595645"/>
    </source>
</evidence>
<dbReference type="PANTHER" id="PTHR12128">
    <property type="entry name" value="DIHYDRODIPICOLINATE SYNTHASE"/>
    <property type="match status" value="1"/>
</dbReference>